<dbReference type="PANTHER" id="PTHR31325">
    <property type="entry name" value="OS01G0798800 PROTEIN-RELATED"/>
    <property type="match status" value="1"/>
</dbReference>
<keyword evidence="1" id="KW-0472">Membrane</keyword>
<keyword evidence="1" id="KW-0812">Transmembrane</keyword>
<feature type="transmembrane region" description="Helical" evidence="1">
    <location>
        <begin position="355"/>
        <end position="375"/>
    </location>
</feature>
<feature type="transmembrane region" description="Helical" evidence="1">
    <location>
        <begin position="395"/>
        <end position="413"/>
    </location>
</feature>
<reference evidence="3" key="1">
    <citation type="submission" date="2023-07" db="EMBL/GenBank/DDBJ databases">
        <title>A chromosome-level genome assembly of Lolium multiflorum.</title>
        <authorList>
            <person name="Chen Y."/>
            <person name="Copetti D."/>
            <person name="Kolliker R."/>
            <person name="Studer B."/>
        </authorList>
    </citation>
    <scope>NUCLEOTIDE SEQUENCE</scope>
    <source>
        <strain evidence="3">02402/16</strain>
        <tissue evidence="3">Leaf</tissue>
    </source>
</reference>
<feature type="transmembrane region" description="Helical" evidence="1">
    <location>
        <begin position="131"/>
        <end position="149"/>
    </location>
</feature>
<dbReference type="Pfam" id="PF04578">
    <property type="entry name" value="DUF594"/>
    <property type="match status" value="1"/>
</dbReference>
<dbReference type="AlphaFoldDB" id="A0AAD8X1E0"/>
<organism evidence="3 4">
    <name type="scientific">Lolium multiflorum</name>
    <name type="common">Italian ryegrass</name>
    <name type="synonym">Lolium perenne subsp. multiflorum</name>
    <dbReference type="NCBI Taxonomy" id="4521"/>
    <lineage>
        <taxon>Eukaryota</taxon>
        <taxon>Viridiplantae</taxon>
        <taxon>Streptophyta</taxon>
        <taxon>Embryophyta</taxon>
        <taxon>Tracheophyta</taxon>
        <taxon>Spermatophyta</taxon>
        <taxon>Magnoliopsida</taxon>
        <taxon>Liliopsida</taxon>
        <taxon>Poales</taxon>
        <taxon>Poaceae</taxon>
        <taxon>BOP clade</taxon>
        <taxon>Pooideae</taxon>
        <taxon>Poodae</taxon>
        <taxon>Poeae</taxon>
        <taxon>Poeae Chloroplast Group 2 (Poeae type)</taxon>
        <taxon>Loliodinae</taxon>
        <taxon>Loliinae</taxon>
        <taxon>Lolium</taxon>
    </lineage>
</organism>
<dbReference type="Proteomes" id="UP001231189">
    <property type="component" value="Unassembled WGS sequence"/>
</dbReference>
<evidence type="ECO:0000259" key="2">
    <source>
        <dbReference type="Pfam" id="PF13968"/>
    </source>
</evidence>
<keyword evidence="4" id="KW-1185">Reference proteome</keyword>
<sequence length="700" mass="79152">MATMERQLQRQDQPINMTAALEALSPLLNNPRRTVILAEAFTSGVMALLLLQLILGSYRRQTSSVWVQAGTWATYTLSFPAIAYTLGLMQSSPVKHVMYPVWAVSLLLAAGCTNAVKVYELGDNKQWIRSFFNYYQYTIYSAMICWLLYPTSLNAKEYLYFAFKMFAPSTYFKVVKNPAVAVSSLTLAVVITAFMGRELACLMVERGYFCVRRVAKFMNNLPANDDGFDPVSMRGYKYPVHFRICTEANVITIDQIWQCEGRLLLRSGSTTDHCCIGLKDVCLAYAMYQLLKRRYYGMACAEEHLDETRDFVFKGLLHGTDDDYETAFRIVEVELGFCHDYFFTKHAIIFELETGFFILFVLRIMLILVVAYFVWLNSLSVKTPTPIIEVYSRRADAIITVLVLVTVLLIELLQATFYMASDWCKVSVACRYVTGSWYQGNAFFEKLMGYLSRFTIFRHWKNTIDQYSVFSNPNAAHMAAESDLQAMKLAIVRSLRSCDGLPTNGEGSLRRNGVFADFSWALQGQAQAEIMLVWHIATEHVNAKSENGEATELHRQVAVCLSRYCAYLMDSAPELLPGYFGDTKSAMCDVKEDVSKVSRSRRHGSQDPEDDGSILMTGVKLGKQLDGSVDRWKVLADFWTEKILYIAPSDNVKAHMEGLANGGELLTHVWVLLTHAGIHKINREEGRNTTMPSQPSQGSV</sequence>
<accession>A0AAD8X1E0</accession>
<feature type="transmembrane region" description="Helical" evidence="1">
    <location>
        <begin position="178"/>
        <end position="196"/>
    </location>
</feature>
<keyword evidence="1" id="KW-1133">Transmembrane helix</keyword>
<proteinExistence type="predicted"/>
<evidence type="ECO:0000313" key="3">
    <source>
        <dbReference type="EMBL" id="KAK1692210.1"/>
    </source>
</evidence>
<protein>
    <recommendedName>
        <fullName evidence="2">DUF4220 domain-containing protein</fullName>
    </recommendedName>
</protein>
<dbReference type="InterPro" id="IPR025315">
    <property type="entry name" value="DUF4220"/>
</dbReference>
<dbReference type="Pfam" id="PF13968">
    <property type="entry name" value="DUF4220"/>
    <property type="match status" value="1"/>
</dbReference>
<gene>
    <name evidence="3" type="ORF">QYE76_008907</name>
</gene>
<name>A0AAD8X1E0_LOLMU</name>
<evidence type="ECO:0000313" key="4">
    <source>
        <dbReference type="Proteomes" id="UP001231189"/>
    </source>
</evidence>
<dbReference type="InterPro" id="IPR007658">
    <property type="entry name" value="DUF594"/>
</dbReference>
<feature type="transmembrane region" description="Helical" evidence="1">
    <location>
        <begin position="99"/>
        <end position="119"/>
    </location>
</feature>
<feature type="transmembrane region" description="Helical" evidence="1">
    <location>
        <begin position="35"/>
        <end position="58"/>
    </location>
</feature>
<evidence type="ECO:0000256" key="1">
    <source>
        <dbReference type="SAM" id="Phobius"/>
    </source>
</evidence>
<feature type="domain" description="DUF4220" evidence="2">
    <location>
        <begin position="72"/>
        <end position="471"/>
    </location>
</feature>
<dbReference type="EMBL" id="JAUUTY010000001">
    <property type="protein sequence ID" value="KAK1692210.1"/>
    <property type="molecule type" value="Genomic_DNA"/>
</dbReference>
<feature type="transmembrane region" description="Helical" evidence="1">
    <location>
        <begin position="65"/>
        <end position="87"/>
    </location>
</feature>
<comment type="caution">
    <text evidence="3">The sequence shown here is derived from an EMBL/GenBank/DDBJ whole genome shotgun (WGS) entry which is preliminary data.</text>
</comment>